<dbReference type="STRING" id="400727.A0A2T7P3T7"/>
<evidence type="ECO:0000313" key="1">
    <source>
        <dbReference type="EMBL" id="PVD28079.1"/>
    </source>
</evidence>
<dbReference type="PANTHER" id="PTHR40128">
    <property type="entry name" value="EXPRESSED PROTEIN"/>
    <property type="match status" value="1"/>
</dbReference>
<dbReference type="EMBL" id="PZQS01000006">
    <property type="protein sequence ID" value="PVD28079.1"/>
    <property type="molecule type" value="Genomic_DNA"/>
</dbReference>
<organism evidence="1 2">
    <name type="scientific">Pomacea canaliculata</name>
    <name type="common">Golden apple snail</name>
    <dbReference type="NCBI Taxonomy" id="400727"/>
    <lineage>
        <taxon>Eukaryota</taxon>
        <taxon>Metazoa</taxon>
        <taxon>Spiralia</taxon>
        <taxon>Lophotrochozoa</taxon>
        <taxon>Mollusca</taxon>
        <taxon>Gastropoda</taxon>
        <taxon>Caenogastropoda</taxon>
        <taxon>Architaenioglossa</taxon>
        <taxon>Ampullarioidea</taxon>
        <taxon>Ampullariidae</taxon>
        <taxon>Pomacea</taxon>
    </lineage>
</organism>
<proteinExistence type="predicted"/>
<gene>
    <name evidence="1" type="ORF">C0Q70_10660</name>
</gene>
<dbReference type="SUPFAM" id="SSF51197">
    <property type="entry name" value="Clavaminate synthase-like"/>
    <property type="match status" value="1"/>
</dbReference>
<dbReference type="Proteomes" id="UP000245119">
    <property type="component" value="Linkage Group LG6"/>
</dbReference>
<dbReference type="Gene3D" id="2.60.120.620">
    <property type="entry name" value="q2cbj1_9rhob like domain"/>
    <property type="match status" value="1"/>
</dbReference>
<evidence type="ECO:0008006" key="3">
    <source>
        <dbReference type="Google" id="ProtNLM"/>
    </source>
</evidence>
<dbReference type="OrthoDB" id="2328924at2759"/>
<keyword evidence="2" id="KW-1185">Reference proteome</keyword>
<sequence length="358" mass="40538">MQRVKTTDLDTRSNMAAAGTTRNIQLGPRVVSYPSEQLQQLEDCNSILHDVEALHRRMDDKGYLYIRGFHNREEVLQARLAVLNFIRESGENRLSSTAPWQDGVLHPGCGVGCVPFMEASIYDIAKFFLFHDFGNTDLTNSPAIHAVFEGQRAFGFFEKYFGEKVITFDYKWLRAMPNNGFTGAHVDRVYMGKGSSNLLTMWTPIGDVPIEMGVLAVCEGSHRLPGFEKFQDTYGNLDVDDANLDGTGWFTKDPFEITEKFGGRWLTTDFQAGDVLIFPMRTVHMSTTNTTQFARISCDTRWQPASEQADSRFMGVRQPVSSQYGLYSNDASLQKNSDSSTGHARRITMEELRKQWEL</sequence>
<dbReference type="InterPro" id="IPR008775">
    <property type="entry name" value="Phytyl_CoA_dOase-like"/>
</dbReference>
<dbReference type="AlphaFoldDB" id="A0A2T7P3T7"/>
<dbReference type="PANTHER" id="PTHR40128:SF1">
    <property type="entry name" value="PHYTANOYL-COA HYDROXYLASE"/>
    <property type="match status" value="1"/>
</dbReference>
<dbReference type="Pfam" id="PF05721">
    <property type="entry name" value="PhyH"/>
    <property type="match status" value="1"/>
</dbReference>
<evidence type="ECO:0000313" key="2">
    <source>
        <dbReference type="Proteomes" id="UP000245119"/>
    </source>
</evidence>
<protein>
    <recommendedName>
        <fullName evidence="3">Phytanoyl-CoA dioxygenase</fullName>
    </recommendedName>
</protein>
<comment type="caution">
    <text evidence="1">The sequence shown here is derived from an EMBL/GenBank/DDBJ whole genome shotgun (WGS) entry which is preliminary data.</text>
</comment>
<reference evidence="1 2" key="1">
    <citation type="submission" date="2018-04" db="EMBL/GenBank/DDBJ databases">
        <title>The genome of golden apple snail Pomacea canaliculata provides insight into stress tolerance and invasive adaptation.</title>
        <authorList>
            <person name="Liu C."/>
            <person name="Liu B."/>
            <person name="Ren Y."/>
            <person name="Zhang Y."/>
            <person name="Wang H."/>
            <person name="Li S."/>
            <person name="Jiang F."/>
            <person name="Yin L."/>
            <person name="Zhang G."/>
            <person name="Qian W."/>
            <person name="Fan W."/>
        </authorList>
    </citation>
    <scope>NUCLEOTIDE SEQUENCE [LARGE SCALE GENOMIC DNA]</scope>
    <source>
        <strain evidence="1">SZHN2017</strain>
        <tissue evidence="1">Muscle</tissue>
    </source>
</reference>
<name>A0A2T7P3T7_POMCA</name>
<accession>A0A2T7P3T7</accession>